<dbReference type="OrthoDB" id="6152242at2759"/>
<feature type="region of interest" description="Disordered" evidence="1">
    <location>
        <begin position="87"/>
        <end position="106"/>
    </location>
</feature>
<dbReference type="EMBL" id="KZ369397">
    <property type="protein sequence ID" value="PIO10211.1"/>
    <property type="molecule type" value="Genomic_DNA"/>
</dbReference>
<organism evidence="2 3">
    <name type="scientific">Aquarana catesbeiana</name>
    <name type="common">American bullfrog</name>
    <name type="synonym">Rana catesbeiana</name>
    <dbReference type="NCBI Taxonomy" id="8400"/>
    <lineage>
        <taxon>Eukaryota</taxon>
        <taxon>Metazoa</taxon>
        <taxon>Chordata</taxon>
        <taxon>Craniata</taxon>
        <taxon>Vertebrata</taxon>
        <taxon>Euteleostomi</taxon>
        <taxon>Amphibia</taxon>
        <taxon>Batrachia</taxon>
        <taxon>Anura</taxon>
        <taxon>Neobatrachia</taxon>
        <taxon>Ranoidea</taxon>
        <taxon>Ranidae</taxon>
        <taxon>Aquarana</taxon>
    </lineage>
</organism>
<gene>
    <name evidence="2" type="ORF">AB205_0005390</name>
</gene>
<dbReference type="Proteomes" id="UP000228934">
    <property type="component" value="Unassembled WGS sequence"/>
</dbReference>
<evidence type="ECO:0000256" key="1">
    <source>
        <dbReference type="SAM" id="MobiDB-lite"/>
    </source>
</evidence>
<evidence type="ECO:0000313" key="3">
    <source>
        <dbReference type="Proteomes" id="UP000228934"/>
    </source>
</evidence>
<name>A0A2G9Q4X9_AQUCT</name>
<proteinExistence type="predicted"/>
<accession>A0A2G9Q4X9</accession>
<protein>
    <submittedName>
        <fullName evidence="2">Uncharacterized protein</fullName>
    </submittedName>
</protein>
<reference evidence="3" key="1">
    <citation type="journal article" date="2017" name="Nat. Commun.">
        <title>The North American bullfrog draft genome provides insight into hormonal regulation of long noncoding RNA.</title>
        <authorList>
            <person name="Hammond S.A."/>
            <person name="Warren R.L."/>
            <person name="Vandervalk B.P."/>
            <person name="Kucuk E."/>
            <person name="Khan H."/>
            <person name="Gibb E.A."/>
            <person name="Pandoh P."/>
            <person name="Kirk H."/>
            <person name="Zhao Y."/>
            <person name="Jones M."/>
            <person name="Mungall A.J."/>
            <person name="Coope R."/>
            <person name="Pleasance S."/>
            <person name="Moore R.A."/>
            <person name="Holt R.A."/>
            <person name="Round J.M."/>
            <person name="Ohora S."/>
            <person name="Walle B.V."/>
            <person name="Veldhoen N."/>
            <person name="Helbing C.C."/>
            <person name="Birol I."/>
        </authorList>
    </citation>
    <scope>NUCLEOTIDE SEQUENCE [LARGE SCALE GENOMIC DNA]</scope>
</reference>
<feature type="non-terminal residue" evidence="2">
    <location>
        <position position="1"/>
    </location>
</feature>
<evidence type="ECO:0000313" key="2">
    <source>
        <dbReference type="EMBL" id="PIO10211.1"/>
    </source>
</evidence>
<sequence length="269" mass="29575">EAYIVTRLGEFCLTLGFVLCCVLQIKWMASMTTTSSPVHRQVQGAALSVAGQTHYNHKQKKQTALEKLLELEDLSQDEVVECGTQEEAVECGSQEEAGEASTSLRATPTPEEAFACMAATKLQGMQEGQRQLCEDLLYKVLTKGMRGKITPNTHVSELDHPPPPPATIYHHSHSMEGSMEGRPESDDLGSVWSGKRCRLLYDHSLGTQMSSAAFRISETSGPDCTLLDMDSSGHKFCSKIIDVCPGGQRLHQFLLFIQRCLPLCLVMSP</sequence>
<keyword evidence="3" id="KW-1185">Reference proteome</keyword>
<dbReference type="AlphaFoldDB" id="A0A2G9Q4X9"/>